<sequence>MVEVVDQVVPLKRKRYNKNKKKAWRKKTDISEVEDTLEEERREERYGGPLEEREDKELLFLDTGVDSSTTKTHVKDEEFSFEYTVDKIPEDAGGSGSSNKVQLKPSSRKRRVKTLKSHQFLNGLQGAKTPHKLQGKRDTMSVAMKRKAQVQAKDPKVTKRFQQRIKQIEDSKVKENEIYKNVKKNKYKFDLWAEGADNVSQECKKKGVEESFIKGISDYYRTERKIRPVKVPKHRYDKVSRLKAVEIPKGGTSYNPHDDDHQKLMQEAISQEETRRRKLKKVDRATIDMFPTIDKAPSEASWLEEMSQGLPKAGDEDEEENEEQEEEGDEEQVTVTNRPKIERKTKKQRRKEQKQKAIQLKRLREKEERIRSSNVFRVKTYQKEIENLDDLTHQRNVSRLAYQKQRKFTTLRLGKMRFEEEDVTVSLGDELPDCLRHVKPAVDLLEERFKNLQRRNLIEPRLPTKMVRKYKLKKTMKGTYKKALEEIEKIEYD</sequence>
<feature type="region of interest" description="Disordered" evidence="7">
    <location>
        <begin position="19"/>
        <end position="61"/>
    </location>
</feature>
<evidence type="ECO:0000256" key="7">
    <source>
        <dbReference type="SAM" id="MobiDB-lite"/>
    </source>
</evidence>
<dbReference type="AlphaFoldDB" id="A0A8J5MNA5"/>
<dbReference type="PANTHER" id="PTHR14211:SF7">
    <property type="entry name" value="RIBOSOME BIOGENESIS PROTEIN NOP53"/>
    <property type="match status" value="1"/>
</dbReference>
<gene>
    <name evidence="8" type="primary">NOP53-L</name>
    <name evidence="8" type="ORF">Hamer_G020351</name>
</gene>
<feature type="compositionally biased region" description="Acidic residues" evidence="7">
    <location>
        <begin position="315"/>
        <end position="332"/>
    </location>
</feature>
<feature type="compositionally biased region" description="Basic residues" evidence="7">
    <location>
        <begin position="106"/>
        <end position="116"/>
    </location>
</feature>
<reference evidence="8" key="1">
    <citation type="journal article" date="2021" name="Sci. Adv.">
        <title>The American lobster genome reveals insights on longevity, neural, and immune adaptations.</title>
        <authorList>
            <person name="Polinski J.M."/>
            <person name="Zimin A.V."/>
            <person name="Clark K.F."/>
            <person name="Kohn A.B."/>
            <person name="Sadowski N."/>
            <person name="Timp W."/>
            <person name="Ptitsyn A."/>
            <person name="Khanna P."/>
            <person name="Romanova D.Y."/>
            <person name="Williams P."/>
            <person name="Greenwood S.J."/>
            <person name="Moroz L.L."/>
            <person name="Walt D.R."/>
            <person name="Bodnar A.G."/>
        </authorList>
    </citation>
    <scope>NUCLEOTIDE SEQUENCE</scope>
    <source>
        <strain evidence="8">GMGI-L3</strain>
    </source>
</reference>
<accession>A0A8J5MNA5</accession>
<evidence type="ECO:0000256" key="4">
    <source>
        <dbReference type="ARBA" id="ARBA00018339"/>
    </source>
</evidence>
<protein>
    <recommendedName>
        <fullName evidence="4">Ribosome biogenesis protein NOP53</fullName>
    </recommendedName>
</protein>
<evidence type="ECO:0000256" key="6">
    <source>
        <dbReference type="ARBA" id="ARBA00023242"/>
    </source>
</evidence>
<dbReference type="Proteomes" id="UP000747542">
    <property type="component" value="Unassembled WGS sequence"/>
</dbReference>
<evidence type="ECO:0000256" key="2">
    <source>
        <dbReference type="ARBA" id="ARBA00004642"/>
    </source>
</evidence>
<comment type="caution">
    <text evidence="8">The sequence shown here is derived from an EMBL/GenBank/DDBJ whole genome shotgun (WGS) entry which is preliminary data.</text>
</comment>
<dbReference type="PANTHER" id="PTHR14211">
    <property type="entry name" value="GLIOMA SUPPRESSOR CANDIDATE REGION GENE 2"/>
    <property type="match status" value="1"/>
</dbReference>
<evidence type="ECO:0000256" key="3">
    <source>
        <dbReference type="ARBA" id="ARBA00008838"/>
    </source>
</evidence>
<comment type="similarity">
    <text evidence="3">Belongs to the NOP53 family.</text>
</comment>
<keyword evidence="6" id="KW-0539">Nucleus</keyword>
<evidence type="ECO:0000256" key="5">
    <source>
        <dbReference type="ARBA" id="ARBA00022517"/>
    </source>
</evidence>
<evidence type="ECO:0000313" key="8">
    <source>
        <dbReference type="EMBL" id="KAG7157808.1"/>
    </source>
</evidence>
<dbReference type="OrthoDB" id="5072at2759"/>
<feature type="region of interest" description="Disordered" evidence="7">
    <location>
        <begin position="88"/>
        <end position="139"/>
    </location>
</feature>
<dbReference type="Pfam" id="PF07767">
    <property type="entry name" value="Nop53"/>
    <property type="match status" value="1"/>
</dbReference>
<dbReference type="GO" id="GO:0000027">
    <property type="term" value="P:ribosomal large subunit assembly"/>
    <property type="evidence" value="ECO:0007669"/>
    <property type="project" value="TreeGrafter"/>
</dbReference>
<proteinExistence type="inferred from homology"/>
<evidence type="ECO:0000256" key="1">
    <source>
        <dbReference type="ARBA" id="ARBA00004604"/>
    </source>
</evidence>
<keyword evidence="9" id="KW-1185">Reference proteome</keyword>
<name>A0A8J5MNA5_HOMAM</name>
<comment type="subcellular location">
    <subcellularLocation>
        <location evidence="1">Nucleus</location>
        <location evidence="1">Nucleolus</location>
    </subcellularLocation>
    <subcellularLocation>
        <location evidence="2">Nucleus</location>
        <location evidence="2">Nucleoplasm</location>
    </subcellularLocation>
</comment>
<organism evidence="8 9">
    <name type="scientific">Homarus americanus</name>
    <name type="common">American lobster</name>
    <dbReference type="NCBI Taxonomy" id="6706"/>
    <lineage>
        <taxon>Eukaryota</taxon>
        <taxon>Metazoa</taxon>
        <taxon>Ecdysozoa</taxon>
        <taxon>Arthropoda</taxon>
        <taxon>Crustacea</taxon>
        <taxon>Multicrustacea</taxon>
        <taxon>Malacostraca</taxon>
        <taxon>Eumalacostraca</taxon>
        <taxon>Eucarida</taxon>
        <taxon>Decapoda</taxon>
        <taxon>Pleocyemata</taxon>
        <taxon>Astacidea</taxon>
        <taxon>Nephropoidea</taxon>
        <taxon>Nephropidae</taxon>
        <taxon>Homarus</taxon>
    </lineage>
</organism>
<dbReference type="GO" id="GO:0008097">
    <property type="term" value="F:5S rRNA binding"/>
    <property type="evidence" value="ECO:0007669"/>
    <property type="project" value="TreeGrafter"/>
</dbReference>
<dbReference type="EMBL" id="JAHLQT010036764">
    <property type="protein sequence ID" value="KAG7157808.1"/>
    <property type="molecule type" value="Genomic_DNA"/>
</dbReference>
<dbReference type="GO" id="GO:0005730">
    <property type="term" value="C:nucleolus"/>
    <property type="evidence" value="ECO:0007669"/>
    <property type="project" value="UniProtKB-SubCell"/>
</dbReference>
<feature type="compositionally biased region" description="Basic residues" evidence="7">
    <location>
        <begin position="341"/>
        <end position="360"/>
    </location>
</feature>
<feature type="compositionally biased region" description="Basic and acidic residues" evidence="7">
    <location>
        <begin position="39"/>
        <end position="59"/>
    </location>
</feature>
<dbReference type="PIRSF" id="PIRSF017302">
    <property type="entry name" value="Gltscr2"/>
    <property type="match status" value="1"/>
</dbReference>
<dbReference type="GO" id="GO:0005654">
    <property type="term" value="C:nucleoplasm"/>
    <property type="evidence" value="ECO:0007669"/>
    <property type="project" value="UniProtKB-SubCell"/>
</dbReference>
<keyword evidence="5" id="KW-0690">Ribosome biogenesis</keyword>
<dbReference type="InterPro" id="IPR011687">
    <property type="entry name" value="Nop53/GLTSCR2"/>
</dbReference>
<dbReference type="GO" id="GO:0006364">
    <property type="term" value="P:rRNA processing"/>
    <property type="evidence" value="ECO:0007669"/>
    <property type="project" value="TreeGrafter"/>
</dbReference>
<evidence type="ECO:0000313" key="9">
    <source>
        <dbReference type="Proteomes" id="UP000747542"/>
    </source>
</evidence>
<feature type="region of interest" description="Disordered" evidence="7">
    <location>
        <begin position="291"/>
        <end position="360"/>
    </location>
</feature>